<gene>
    <name evidence="2" type="ORF">HPP92_001819</name>
</gene>
<evidence type="ECO:0000256" key="1">
    <source>
        <dbReference type="SAM" id="Phobius"/>
    </source>
</evidence>
<dbReference type="PANTHER" id="PTHR33728">
    <property type="entry name" value="CTTNBP 2 AMINO-TERMINAL-LIKE PROTEIN"/>
    <property type="match status" value="1"/>
</dbReference>
<evidence type="ECO:0000313" key="2">
    <source>
        <dbReference type="EMBL" id="KAG0497128.1"/>
    </source>
</evidence>
<keyword evidence="1" id="KW-0812">Transmembrane</keyword>
<keyword evidence="1" id="KW-1133">Transmembrane helix</keyword>
<sequence length="155" mass="17087">MRESVGAPAMAPINVERGDQERWRHFDNSVNAVYFGFVATAILISMFLLMAIFERFLSPRSSLVTSLSQERGAGVGTRRPRGALNIYAQHHAAAGKVECRSPKMSNYTKGVLVLMPGHDIPTFIAHPVLHPFPPEKTAWPSHKNILHPGCSRSGL</sequence>
<protein>
    <submittedName>
        <fullName evidence="2">Uncharacterized protein</fullName>
    </submittedName>
</protein>
<comment type="caution">
    <text evidence="2">The sequence shown here is derived from an EMBL/GenBank/DDBJ whole genome shotgun (WGS) entry which is preliminary data.</text>
</comment>
<proteinExistence type="predicted"/>
<keyword evidence="3" id="KW-1185">Reference proteome</keyword>
<name>A0A835RUQ2_VANPL</name>
<dbReference type="OrthoDB" id="2017571at2759"/>
<dbReference type="PANTHER" id="PTHR33728:SF21">
    <property type="entry name" value="TRANSMEMBRANE PROTEIN"/>
    <property type="match status" value="1"/>
</dbReference>
<reference evidence="2 3" key="1">
    <citation type="journal article" date="2020" name="Nat. Food">
        <title>A phased Vanilla planifolia genome enables genetic improvement of flavour and production.</title>
        <authorList>
            <person name="Hasing T."/>
            <person name="Tang H."/>
            <person name="Brym M."/>
            <person name="Khazi F."/>
            <person name="Huang T."/>
            <person name="Chambers A.H."/>
        </authorList>
    </citation>
    <scope>NUCLEOTIDE SEQUENCE [LARGE SCALE GENOMIC DNA]</scope>
    <source>
        <tissue evidence="2">Leaf</tissue>
    </source>
</reference>
<evidence type="ECO:0000313" key="3">
    <source>
        <dbReference type="Proteomes" id="UP000636800"/>
    </source>
</evidence>
<dbReference type="AlphaFoldDB" id="A0A835RUQ2"/>
<accession>A0A835RUQ2</accession>
<keyword evidence="1" id="KW-0472">Membrane</keyword>
<dbReference type="Proteomes" id="UP000636800">
    <property type="component" value="Chromosome 1"/>
</dbReference>
<feature type="transmembrane region" description="Helical" evidence="1">
    <location>
        <begin position="32"/>
        <end position="53"/>
    </location>
</feature>
<organism evidence="2 3">
    <name type="scientific">Vanilla planifolia</name>
    <name type="common">Vanilla</name>
    <dbReference type="NCBI Taxonomy" id="51239"/>
    <lineage>
        <taxon>Eukaryota</taxon>
        <taxon>Viridiplantae</taxon>
        <taxon>Streptophyta</taxon>
        <taxon>Embryophyta</taxon>
        <taxon>Tracheophyta</taxon>
        <taxon>Spermatophyta</taxon>
        <taxon>Magnoliopsida</taxon>
        <taxon>Liliopsida</taxon>
        <taxon>Asparagales</taxon>
        <taxon>Orchidaceae</taxon>
        <taxon>Vanilloideae</taxon>
        <taxon>Vanilleae</taxon>
        <taxon>Vanilla</taxon>
    </lineage>
</organism>
<dbReference type="EMBL" id="JADCNL010000001">
    <property type="protein sequence ID" value="KAG0497128.1"/>
    <property type="molecule type" value="Genomic_DNA"/>
</dbReference>